<name>A0A7S3ZD71_9EUKA</name>
<dbReference type="InterPro" id="IPR036291">
    <property type="entry name" value="NAD(P)-bd_dom_sf"/>
</dbReference>
<dbReference type="AlphaFoldDB" id="A0A7S3ZD71"/>
<dbReference type="Pfam" id="PF13460">
    <property type="entry name" value="NAD_binding_10"/>
    <property type="match status" value="1"/>
</dbReference>
<evidence type="ECO:0000259" key="2">
    <source>
        <dbReference type="Pfam" id="PF13460"/>
    </source>
</evidence>
<dbReference type="PANTHER" id="PTHR15020:SF11">
    <property type="entry name" value="OS06G0360300 PROTEIN"/>
    <property type="match status" value="1"/>
</dbReference>
<dbReference type="SUPFAM" id="SSF51735">
    <property type="entry name" value="NAD(P)-binding Rossmann-fold domains"/>
    <property type="match status" value="1"/>
</dbReference>
<dbReference type="EMBL" id="HBIV01044798">
    <property type="protein sequence ID" value="CAE0679632.1"/>
    <property type="molecule type" value="Transcribed_RNA"/>
</dbReference>
<dbReference type="InterPro" id="IPR016040">
    <property type="entry name" value="NAD(P)-bd_dom"/>
</dbReference>
<evidence type="ECO:0000313" key="3">
    <source>
        <dbReference type="EMBL" id="CAE0679632.1"/>
    </source>
</evidence>
<dbReference type="CDD" id="cd05243">
    <property type="entry name" value="SDR_a5"/>
    <property type="match status" value="1"/>
</dbReference>
<feature type="chain" id="PRO_5030567047" description="NAD(P)-binding domain-containing protein" evidence="1">
    <location>
        <begin position="23"/>
        <end position="336"/>
    </location>
</feature>
<feature type="signal peptide" evidence="1">
    <location>
        <begin position="1"/>
        <end position="22"/>
    </location>
</feature>
<dbReference type="Gene3D" id="3.40.50.720">
    <property type="entry name" value="NAD(P)-binding Rossmann-like Domain"/>
    <property type="match status" value="1"/>
</dbReference>
<reference evidence="3" key="1">
    <citation type="submission" date="2021-01" db="EMBL/GenBank/DDBJ databases">
        <authorList>
            <person name="Corre E."/>
            <person name="Pelletier E."/>
            <person name="Niang G."/>
            <person name="Scheremetjew M."/>
            <person name="Finn R."/>
            <person name="Kale V."/>
            <person name="Holt S."/>
            <person name="Cochrane G."/>
            <person name="Meng A."/>
            <person name="Brown T."/>
            <person name="Cohen L."/>
        </authorList>
    </citation>
    <scope>NUCLEOTIDE SEQUENCE</scope>
    <source>
        <strain evidence="3">CCCM811</strain>
    </source>
</reference>
<sequence length="336" mass="35317">MVARSSTLLAICVAVSVVFVLSQRGPKAIGSTYATPSQLAKNPVACSSRRSLGRMRDASAHAISRRQAISLIAGSAPAALIWQHNAARADTEAVSGSPSGISKVFVAGATGNTGKRAVDYLKNKYPDVKIIAGVRSLEKAKKLGIADGNVELVQFDVTSPEKDLEKAVSGVDAVICATGFVPGNPFEFSKLAHAVDNEGTIKLVDAAKNTGVKKFVLISSILTNGREIGQEKNPGFVITNAFGGALDEKLVAEKYLRKSGLDFTIVRPGGLKDAAPSGSLVVAREDTTFTGEISRDRVAQVLVEATFDRKASQKVIEIIEEEKAEAASSDMFGAIA</sequence>
<accession>A0A7S3ZD71</accession>
<evidence type="ECO:0000256" key="1">
    <source>
        <dbReference type="SAM" id="SignalP"/>
    </source>
</evidence>
<keyword evidence="1" id="KW-0732">Signal</keyword>
<protein>
    <recommendedName>
        <fullName evidence="2">NAD(P)-binding domain-containing protein</fullName>
    </recommendedName>
</protein>
<proteinExistence type="predicted"/>
<organism evidence="3">
    <name type="scientific">Lotharella globosa</name>
    <dbReference type="NCBI Taxonomy" id="91324"/>
    <lineage>
        <taxon>Eukaryota</taxon>
        <taxon>Sar</taxon>
        <taxon>Rhizaria</taxon>
        <taxon>Cercozoa</taxon>
        <taxon>Chlorarachniophyceae</taxon>
        <taxon>Lotharella</taxon>
    </lineage>
</organism>
<dbReference type="PANTHER" id="PTHR15020">
    <property type="entry name" value="FLAVIN REDUCTASE-RELATED"/>
    <property type="match status" value="1"/>
</dbReference>
<gene>
    <name evidence="3" type="ORF">LGLO00237_LOCUS31417</name>
</gene>
<feature type="domain" description="NAD(P)-binding" evidence="2">
    <location>
        <begin position="108"/>
        <end position="307"/>
    </location>
</feature>